<dbReference type="EMBL" id="CP113089">
    <property type="protein sequence ID" value="WAB81926.1"/>
    <property type="molecule type" value="Genomic_DNA"/>
</dbReference>
<keyword evidence="4" id="KW-1185">Reference proteome</keyword>
<dbReference type="RefSeq" id="WP_267781734.1">
    <property type="nucleotide sequence ID" value="NZ_CP113089.1"/>
</dbReference>
<evidence type="ECO:0000313" key="4">
    <source>
        <dbReference type="Proteomes" id="UP001164706"/>
    </source>
</evidence>
<evidence type="ECO:0000313" key="3">
    <source>
        <dbReference type="EMBL" id="WAB81926.1"/>
    </source>
</evidence>
<keyword evidence="2" id="KW-0472">Membrane</keyword>
<organism evidence="3 4">
    <name type="scientific">Microcella daejeonensis</name>
    <dbReference type="NCBI Taxonomy" id="2994971"/>
    <lineage>
        <taxon>Bacteria</taxon>
        <taxon>Bacillati</taxon>
        <taxon>Actinomycetota</taxon>
        <taxon>Actinomycetes</taxon>
        <taxon>Micrococcales</taxon>
        <taxon>Microbacteriaceae</taxon>
        <taxon>Microcella</taxon>
    </lineage>
</organism>
<feature type="region of interest" description="Disordered" evidence="1">
    <location>
        <begin position="287"/>
        <end position="315"/>
    </location>
</feature>
<evidence type="ECO:0000256" key="1">
    <source>
        <dbReference type="SAM" id="MobiDB-lite"/>
    </source>
</evidence>
<protein>
    <submittedName>
        <fullName evidence="3">Uncharacterized protein</fullName>
    </submittedName>
</protein>
<evidence type="ECO:0000256" key="2">
    <source>
        <dbReference type="SAM" id="Phobius"/>
    </source>
</evidence>
<gene>
    <name evidence="3" type="ORF">OVN18_02585</name>
</gene>
<feature type="compositionally biased region" description="Low complexity" evidence="1">
    <location>
        <begin position="156"/>
        <end position="184"/>
    </location>
</feature>
<feature type="transmembrane region" description="Helical" evidence="2">
    <location>
        <begin position="26"/>
        <end position="44"/>
    </location>
</feature>
<feature type="compositionally biased region" description="Basic and acidic residues" evidence="1">
    <location>
        <begin position="287"/>
        <end position="302"/>
    </location>
</feature>
<sequence>MDGVAVPRPAAAQGASSISVARLRSLLLWAFALAVVGALLSVLWPTDRAAAAERHPAGIGSLLGDVGDGLTSVVDSTTDVVDATVTGTVAVVDAAAPVAAPITQVVVEQVAAPLTAVVDTTADSAVGAVIGTTAPVVEAVDEVVDGVIDVVPGLPEAPGVGAPAPVPTAPDLGPEPGLAPPAAGSETPASEVVDTVPFPFSSIVGATGVAIAPEPTVPSDTSTVVTGSAALAAATASSASIVRGGGSDPAARGPLLGEPMAAPAATASANAPAAGLGAATLDGAADLRLDSSRTAPPRDDRLPAGPCSYSTPSPD</sequence>
<keyword evidence="2" id="KW-0812">Transmembrane</keyword>
<accession>A0A9E8MLW5</accession>
<dbReference type="Proteomes" id="UP001164706">
    <property type="component" value="Chromosome"/>
</dbReference>
<dbReference type="KEGG" id="mdb:OVN18_02585"/>
<keyword evidence="2" id="KW-1133">Transmembrane helix</keyword>
<dbReference type="AlphaFoldDB" id="A0A9E8MLW5"/>
<name>A0A9E8MLW5_9MICO</name>
<reference evidence="3" key="1">
    <citation type="submission" date="2022-11" db="EMBL/GenBank/DDBJ databases">
        <title>Description of Microcella daejonensis nov. sp, isolated from riverside soil.</title>
        <authorList>
            <person name="Molina K.M."/>
            <person name="Kim S.B."/>
        </authorList>
    </citation>
    <scope>NUCLEOTIDE SEQUENCE</scope>
    <source>
        <strain evidence="3">MMS21-STM12</strain>
    </source>
</reference>
<feature type="region of interest" description="Disordered" evidence="1">
    <location>
        <begin position="156"/>
        <end position="190"/>
    </location>
</feature>
<proteinExistence type="predicted"/>